<dbReference type="GO" id="GO:0000287">
    <property type="term" value="F:magnesium ion binding"/>
    <property type="evidence" value="ECO:0007669"/>
    <property type="project" value="TreeGrafter"/>
</dbReference>
<sequence length="299" mass="34367">MIKTQKDNNIIWYDVVRPTQQDMRVLQEELKLHSLVVEEMKPRLHRSKLDLYSGYLFLVLHIPLLKKRGQEVEVIELDGVIGKNWLVTNRYRDISAITQLQEKFTEYAASPEFRAQPVAHLLYQILSTIMQDALSALDDVESRIEHIEHTMFKGKEREMVLEISRLRRDIIDFRRITSPARPVFRTLDDAGPALLGTETLPYFRNLTGKSEQIATLLKAQKETIEALEQSNQALLTTNTNDIFRILTVFASIALPLTLIASLFGMNVDFPSFVNLWTILAAIVAVGIGMVLFFLKKKWL</sequence>
<keyword evidence="4" id="KW-1003">Cell membrane</keyword>
<evidence type="ECO:0000256" key="6">
    <source>
        <dbReference type="ARBA" id="ARBA00022989"/>
    </source>
</evidence>
<dbReference type="GO" id="GO:0015087">
    <property type="term" value="F:cobalt ion transmembrane transporter activity"/>
    <property type="evidence" value="ECO:0007669"/>
    <property type="project" value="TreeGrafter"/>
</dbReference>
<dbReference type="STRING" id="1802362.A2806_03060"/>
<dbReference type="EMBL" id="MHSS01000007">
    <property type="protein sequence ID" value="OHA48417.1"/>
    <property type="molecule type" value="Genomic_DNA"/>
</dbReference>
<dbReference type="InterPro" id="IPR045861">
    <property type="entry name" value="CorA_cytoplasmic_dom"/>
</dbReference>
<evidence type="ECO:0000256" key="3">
    <source>
        <dbReference type="ARBA" id="ARBA00022448"/>
    </source>
</evidence>
<dbReference type="GO" id="GO:0015095">
    <property type="term" value="F:magnesium ion transmembrane transporter activity"/>
    <property type="evidence" value="ECO:0007669"/>
    <property type="project" value="TreeGrafter"/>
</dbReference>
<keyword evidence="5 8" id="KW-0812">Transmembrane</keyword>
<protein>
    <recommendedName>
        <fullName evidence="11">Magnesium transporter CorA</fullName>
    </recommendedName>
</protein>
<dbReference type="CDD" id="cd12822">
    <property type="entry name" value="TmCorA-like"/>
    <property type="match status" value="1"/>
</dbReference>
<dbReference type="PANTHER" id="PTHR46494">
    <property type="entry name" value="CORA FAMILY METAL ION TRANSPORTER (EUROFUNG)"/>
    <property type="match status" value="1"/>
</dbReference>
<evidence type="ECO:0000256" key="7">
    <source>
        <dbReference type="ARBA" id="ARBA00023136"/>
    </source>
</evidence>
<dbReference type="Proteomes" id="UP000177629">
    <property type="component" value="Unassembled WGS sequence"/>
</dbReference>
<dbReference type="Gene3D" id="3.30.460.20">
    <property type="entry name" value="CorA soluble domain-like"/>
    <property type="match status" value="1"/>
</dbReference>
<organism evidence="9 10">
    <name type="scientific">Candidatus Terrybacteria bacterium RIFCSPHIGHO2_01_FULL_48_17</name>
    <dbReference type="NCBI Taxonomy" id="1802362"/>
    <lineage>
        <taxon>Bacteria</taxon>
        <taxon>Candidatus Terryibacteriota</taxon>
    </lineage>
</organism>
<dbReference type="Pfam" id="PF01544">
    <property type="entry name" value="CorA"/>
    <property type="match status" value="1"/>
</dbReference>
<evidence type="ECO:0000256" key="5">
    <source>
        <dbReference type="ARBA" id="ARBA00022692"/>
    </source>
</evidence>
<gene>
    <name evidence="9" type="ORF">A2806_03060</name>
</gene>
<feature type="transmembrane region" description="Helical" evidence="8">
    <location>
        <begin position="275"/>
        <end position="294"/>
    </location>
</feature>
<dbReference type="GO" id="GO:0050897">
    <property type="term" value="F:cobalt ion binding"/>
    <property type="evidence" value="ECO:0007669"/>
    <property type="project" value="TreeGrafter"/>
</dbReference>
<accession>A0A1G2PJE7</accession>
<comment type="subcellular location">
    <subcellularLocation>
        <location evidence="1">Cell membrane</location>
        <topology evidence="1">Multi-pass membrane protein</topology>
    </subcellularLocation>
</comment>
<evidence type="ECO:0008006" key="11">
    <source>
        <dbReference type="Google" id="ProtNLM"/>
    </source>
</evidence>
<evidence type="ECO:0000256" key="1">
    <source>
        <dbReference type="ARBA" id="ARBA00004651"/>
    </source>
</evidence>
<dbReference type="PANTHER" id="PTHR46494:SF1">
    <property type="entry name" value="CORA FAMILY METAL ION TRANSPORTER (EUROFUNG)"/>
    <property type="match status" value="1"/>
</dbReference>
<evidence type="ECO:0000256" key="8">
    <source>
        <dbReference type="SAM" id="Phobius"/>
    </source>
</evidence>
<evidence type="ECO:0000256" key="4">
    <source>
        <dbReference type="ARBA" id="ARBA00022475"/>
    </source>
</evidence>
<reference evidence="9 10" key="1">
    <citation type="journal article" date="2016" name="Nat. Commun.">
        <title>Thousands of microbial genomes shed light on interconnected biogeochemical processes in an aquifer system.</title>
        <authorList>
            <person name="Anantharaman K."/>
            <person name="Brown C.T."/>
            <person name="Hug L.A."/>
            <person name="Sharon I."/>
            <person name="Castelle C.J."/>
            <person name="Probst A.J."/>
            <person name="Thomas B.C."/>
            <person name="Singh A."/>
            <person name="Wilkins M.J."/>
            <person name="Karaoz U."/>
            <person name="Brodie E.L."/>
            <person name="Williams K.H."/>
            <person name="Hubbard S.S."/>
            <person name="Banfield J.F."/>
        </authorList>
    </citation>
    <scope>NUCLEOTIDE SEQUENCE [LARGE SCALE GENOMIC DNA]</scope>
</reference>
<keyword evidence="3" id="KW-0813">Transport</keyword>
<comment type="similarity">
    <text evidence="2">Belongs to the CorA metal ion transporter (MIT) (TC 1.A.35) family.</text>
</comment>
<dbReference type="SUPFAM" id="SSF143865">
    <property type="entry name" value="CorA soluble domain-like"/>
    <property type="match status" value="1"/>
</dbReference>
<keyword evidence="7 8" id="KW-0472">Membrane</keyword>
<name>A0A1G2PJE7_9BACT</name>
<keyword evidence="6 8" id="KW-1133">Transmembrane helix</keyword>
<evidence type="ECO:0000313" key="10">
    <source>
        <dbReference type="Proteomes" id="UP000177629"/>
    </source>
</evidence>
<dbReference type="GO" id="GO:0005886">
    <property type="term" value="C:plasma membrane"/>
    <property type="evidence" value="ECO:0007669"/>
    <property type="project" value="UniProtKB-SubCell"/>
</dbReference>
<comment type="caution">
    <text evidence="9">The sequence shown here is derived from an EMBL/GenBank/DDBJ whole genome shotgun (WGS) entry which is preliminary data.</text>
</comment>
<evidence type="ECO:0000256" key="2">
    <source>
        <dbReference type="ARBA" id="ARBA00009765"/>
    </source>
</evidence>
<dbReference type="InterPro" id="IPR045863">
    <property type="entry name" value="CorA_TM1_TM2"/>
</dbReference>
<dbReference type="InterPro" id="IPR002523">
    <property type="entry name" value="MgTranspt_CorA/ZnTranspt_ZntB"/>
</dbReference>
<dbReference type="AlphaFoldDB" id="A0A1G2PJE7"/>
<evidence type="ECO:0000313" key="9">
    <source>
        <dbReference type="EMBL" id="OHA48417.1"/>
    </source>
</evidence>
<proteinExistence type="inferred from homology"/>
<dbReference type="SUPFAM" id="SSF144083">
    <property type="entry name" value="Magnesium transport protein CorA, transmembrane region"/>
    <property type="match status" value="1"/>
</dbReference>
<feature type="transmembrane region" description="Helical" evidence="8">
    <location>
        <begin position="242"/>
        <end position="263"/>
    </location>
</feature>
<dbReference type="Gene3D" id="1.20.58.340">
    <property type="entry name" value="Magnesium transport protein CorA, transmembrane region"/>
    <property type="match status" value="2"/>
</dbReference>